<dbReference type="EMBL" id="LGTZ01002964">
    <property type="protein sequence ID" value="OJD10544.1"/>
    <property type="molecule type" value="Genomic_DNA"/>
</dbReference>
<comment type="caution">
    <text evidence="2">The sequence shown here is derived from an EMBL/GenBank/DDBJ whole genome shotgun (WGS) entry which is preliminary data.</text>
</comment>
<sequence length="122" mass="13525">MTTPLPLENNVDKGLARIVPNHIPSPSDHKRMDRPNLQPMSDREKTASPAYLFPNSRTILPSDDNVPPTLRATNCKIQPQRRNGLRTATPTLERALVGGFVRAVIDEEKEVGVSAWSMTLEA</sequence>
<dbReference type="AlphaFoldDB" id="A0A1J9P2F1"/>
<dbReference type="Proteomes" id="UP000242791">
    <property type="component" value="Unassembled WGS sequence"/>
</dbReference>
<reference evidence="2 3" key="1">
    <citation type="submission" date="2015-08" db="EMBL/GenBank/DDBJ databases">
        <title>Emmonsia species relationships and genome sequence.</title>
        <authorList>
            <person name="Cuomo C.A."/>
            <person name="Schwartz I.S."/>
            <person name="Kenyon C."/>
            <person name="De Hoog G.S."/>
            <person name="Govender N.P."/>
            <person name="Botha A."/>
            <person name="Moreno L."/>
            <person name="De Vries M."/>
            <person name="Munoz J.F."/>
            <person name="Stielow J.B."/>
        </authorList>
    </citation>
    <scope>NUCLEOTIDE SEQUENCE [LARGE SCALE GENOMIC DNA]</scope>
    <source>
        <strain evidence="2 3">EI222</strain>
    </source>
</reference>
<evidence type="ECO:0000313" key="3">
    <source>
        <dbReference type="Proteomes" id="UP000242791"/>
    </source>
</evidence>
<accession>A0A1J9P2F1</accession>
<organism evidence="2 3">
    <name type="scientific">Blastomyces percursus</name>
    <dbReference type="NCBI Taxonomy" id="1658174"/>
    <lineage>
        <taxon>Eukaryota</taxon>
        <taxon>Fungi</taxon>
        <taxon>Dikarya</taxon>
        <taxon>Ascomycota</taxon>
        <taxon>Pezizomycotina</taxon>
        <taxon>Eurotiomycetes</taxon>
        <taxon>Eurotiomycetidae</taxon>
        <taxon>Onygenales</taxon>
        <taxon>Ajellomycetaceae</taxon>
        <taxon>Blastomyces</taxon>
    </lineage>
</organism>
<dbReference type="VEuPathDB" id="FungiDB:ACJ73_09762"/>
<keyword evidence="3" id="KW-1185">Reference proteome</keyword>
<name>A0A1J9P2F1_9EURO</name>
<evidence type="ECO:0000256" key="1">
    <source>
        <dbReference type="SAM" id="MobiDB-lite"/>
    </source>
</evidence>
<dbReference type="OrthoDB" id="3700556at2759"/>
<protein>
    <submittedName>
        <fullName evidence="2">Uncharacterized protein</fullName>
    </submittedName>
</protein>
<gene>
    <name evidence="2" type="ORF">ACJ73_09762</name>
</gene>
<proteinExistence type="predicted"/>
<feature type="region of interest" description="Disordered" evidence="1">
    <location>
        <begin position="20"/>
        <end position="45"/>
    </location>
</feature>
<evidence type="ECO:0000313" key="2">
    <source>
        <dbReference type="EMBL" id="OJD10544.1"/>
    </source>
</evidence>